<reference evidence="5" key="1">
    <citation type="submission" date="2018-12" db="EMBL/GenBank/DDBJ databases">
        <title>Tengunoibacter tsumagoiensis gen. nov., sp. nov., Dictyobacter kobayashii sp. nov., D. alpinus sp. nov., and D. joshuensis sp. nov. and description of Dictyobacteraceae fam. nov. within the order Ktedonobacterales isolated from Tengu-no-mugimeshi.</title>
        <authorList>
            <person name="Wang C.M."/>
            <person name="Zheng Y."/>
            <person name="Sakai Y."/>
            <person name="Toyoda A."/>
            <person name="Minakuchi Y."/>
            <person name="Abe K."/>
            <person name="Yokota A."/>
            <person name="Yabe S."/>
        </authorList>
    </citation>
    <scope>NUCLEOTIDE SEQUENCE [LARGE SCALE GENOMIC DNA]</scope>
    <source>
        <strain evidence="5">Uno3</strain>
    </source>
</reference>
<dbReference type="Gene3D" id="3.40.50.720">
    <property type="entry name" value="NAD(P)-binding Rossmann-like Domain"/>
    <property type="match status" value="1"/>
</dbReference>
<dbReference type="EMBL" id="BIFR01000001">
    <property type="protein sequence ID" value="GCE12877.1"/>
    <property type="molecule type" value="Genomic_DNA"/>
</dbReference>
<dbReference type="SUPFAM" id="SSF51735">
    <property type="entry name" value="NAD(P)-binding Rossmann-fold domains"/>
    <property type="match status" value="1"/>
</dbReference>
<dbReference type="PANTHER" id="PTHR43377">
    <property type="entry name" value="BILIVERDIN REDUCTASE A"/>
    <property type="match status" value="1"/>
</dbReference>
<dbReference type="Pfam" id="PF02894">
    <property type="entry name" value="GFO_IDH_MocA_C"/>
    <property type="match status" value="1"/>
</dbReference>
<evidence type="ECO:0000313" key="5">
    <source>
        <dbReference type="Proteomes" id="UP000287352"/>
    </source>
</evidence>
<gene>
    <name evidence="4" type="ORF">KTT_27360</name>
</gene>
<accession>A0A402A158</accession>
<dbReference type="InterPro" id="IPR036291">
    <property type="entry name" value="NAD(P)-bd_dom_sf"/>
</dbReference>
<name>A0A402A158_9CHLR</name>
<organism evidence="4 5">
    <name type="scientific">Tengunoibacter tsumagoiensis</name>
    <dbReference type="NCBI Taxonomy" id="2014871"/>
    <lineage>
        <taxon>Bacteria</taxon>
        <taxon>Bacillati</taxon>
        <taxon>Chloroflexota</taxon>
        <taxon>Ktedonobacteria</taxon>
        <taxon>Ktedonobacterales</taxon>
        <taxon>Dictyobacteraceae</taxon>
        <taxon>Tengunoibacter</taxon>
    </lineage>
</organism>
<evidence type="ECO:0000256" key="1">
    <source>
        <dbReference type="ARBA" id="ARBA00010928"/>
    </source>
</evidence>
<dbReference type="RefSeq" id="WP_126580459.1">
    <property type="nucleotide sequence ID" value="NZ_BIFR01000001.1"/>
</dbReference>
<sequence>MTRIGIIGAGPNAAGHARYFASSERSTVVAIADPDLKRAQELAAEIQSEAVPDYRDFIDRVDAVVISSPNFLHREHAIACAKAGKHIYCEKPMGLSRSDAEEIVAAVESAGVKSTVGFSVRFEPAMQTAQRFIREGKLGQLLSLCGRRTSYFNPADIVGWRANPRLSGGYLMEISFHELDWMLAFAGEVTSVYARTWSANSDDPRSNDHLWITLNFGSGAVGFHEGGWLAATPVFYRSILGTQGGVHTDEWGSILYHAELGQNREVVKMDEGFDLRNHFLDCIEGSAEPVADVAWGLKVMAVAEAVLESAASGQVVSLLA</sequence>
<dbReference type="OrthoDB" id="9815825at2"/>
<proteinExistence type="inferred from homology"/>
<dbReference type="Proteomes" id="UP000287352">
    <property type="component" value="Unassembled WGS sequence"/>
</dbReference>
<dbReference type="InterPro" id="IPR004104">
    <property type="entry name" value="Gfo/Idh/MocA-like_OxRdtase_C"/>
</dbReference>
<comment type="similarity">
    <text evidence="1">Belongs to the Gfo/Idh/MocA family.</text>
</comment>
<evidence type="ECO:0000259" key="2">
    <source>
        <dbReference type="Pfam" id="PF01408"/>
    </source>
</evidence>
<evidence type="ECO:0000313" key="4">
    <source>
        <dbReference type="EMBL" id="GCE12877.1"/>
    </source>
</evidence>
<feature type="domain" description="Gfo/Idh/MocA-like oxidoreductase C-terminal" evidence="3">
    <location>
        <begin position="133"/>
        <end position="318"/>
    </location>
</feature>
<dbReference type="SUPFAM" id="SSF55347">
    <property type="entry name" value="Glyceraldehyde-3-phosphate dehydrogenase-like, C-terminal domain"/>
    <property type="match status" value="1"/>
</dbReference>
<keyword evidence="5" id="KW-1185">Reference proteome</keyword>
<dbReference type="Gene3D" id="3.30.360.10">
    <property type="entry name" value="Dihydrodipicolinate Reductase, domain 2"/>
    <property type="match status" value="1"/>
</dbReference>
<dbReference type="InterPro" id="IPR000683">
    <property type="entry name" value="Gfo/Idh/MocA-like_OxRdtase_N"/>
</dbReference>
<dbReference type="PANTHER" id="PTHR43377:SF1">
    <property type="entry name" value="BILIVERDIN REDUCTASE A"/>
    <property type="match status" value="1"/>
</dbReference>
<dbReference type="Pfam" id="PF01408">
    <property type="entry name" value="GFO_IDH_MocA"/>
    <property type="match status" value="1"/>
</dbReference>
<protein>
    <submittedName>
        <fullName evidence="4">Dehydrogenase</fullName>
    </submittedName>
</protein>
<dbReference type="AlphaFoldDB" id="A0A402A158"/>
<dbReference type="GO" id="GO:0000166">
    <property type="term" value="F:nucleotide binding"/>
    <property type="evidence" value="ECO:0007669"/>
    <property type="project" value="InterPro"/>
</dbReference>
<evidence type="ECO:0000259" key="3">
    <source>
        <dbReference type="Pfam" id="PF02894"/>
    </source>
</evidence>
<dbReference type="InterPro" id="IPR051450">
    <property type="entry name" value="Gfo/Idh/MocA_Oxidoreductases"/>
</dbReference>
<feature type="domain" description="Gfo/Idh/MocA-like oxidoreductase N-terminal" evidence="2">
    <location>
        <begin position="3"/>
        <end position="118"/>
    </location>
</feature>
<comment type="caution">
    <text evidence="4">The sequence shown here is derived from an EMBL/GenBank/DDBJ whole genome shotgun (WGS) entry which is preliminary data.</text>
</comment>